<gene>
    <name evidence="6" type="ORF">CEG18_28025</name>
</gene>
<comment type="caution">
    <text evidence="6">The sequence shown here is derived from an EMBL/GenBank/DDBJ whole genome shotgun (WGS) entry which is preliminary data.</text>
</comment>
<keyword evidence="1" id="KW-0479">Metal-binding</keyword>
<evidence type="ECO:0000256" key="4">
    <source>
        <dbReference type="SAM" id="SignalP"/>
    </source>
</evidence>
<dbReference type="RefSeq" id="WP_088421663.1">
    <property type="nucleotide sequence ID" value="NZ_NJBA01000014.1"/>
</dbReference>
<evidence type="ECO:0000259" key="5">
    <source>
        <dbReference type="Pfam" id="PF05567"/>
    </source>
</evidence>
<feature type="chain" id="PRO_5012919032" evidence="4">
    <location>
        <begin position="30"/>
        <end position="1327"/>
    </location>
</feature>
<sequence length="1327" mass="142381">MKTSIFPRKAALSLGICLGLFSSIQQTQASLLSIAQSPLILSESVAPNLILTLDDSGSMRYAFAPDSMADNGNTRRFKAAVFNPMYYNPAVTYLIPTKINSDGSRANPGYSTSFSAAYSNGLKTSTGTIDLSTSYWVTRNSDPATTPGTLFTSTDSSYGWRQYVQNPAADFGPAVLSQSSSTGTPQVVNNYTYSNNLRSCPSNNAVDPVSSTSSNSTTGADGNITKVDTTTTTTYAYVSCKKNSGNNRYTLIVNATTTETTTTTVSRPDRTQAKVPAYYYVYDNTLTGCTSSTADDNCYRLVTVSASSGVGGTDERQNFAIWYSFYRTRALATLSAANLSFNSLPATIRLTWQTLNSCTTLNSSGCGTNYFRKFSDQHRGNFFTWLTGVGFNQGTSLRAAMGRAGEFLTGSDAWAYEPNPFTSGGGKGTTVQTPTYACRPSYQIMMTDGMWNGDDGSPSQTFKPDHSNTTLPDRKTYSKQAPFNDATQNTLADLAFHYWATDANTNLKNDVKPLLVAPNTSDATAEYWDPRNDPATWQHLVNYTIGLGLTSALDKPGIPWSGDTYGGAGYTALKNGTSWPAASDGSANNVYDLWHTAINSRGEFFSADSPDKIVEAFRTIINRISNRTASASAPGVTASIVEDTITREVYETQFNSENWSGNLIKYSIDSNGARTQSWDLSTTLNGNASRTIKMFSASNASKLQDFTWSNLTAAQQALLNRDFDTTNSTADTKGADRLAYVRGDQSNEGSASGQFRERSSIMGDIVNSSPVLVGTPKYLAYLADAIDGGSNTDGSSKYAAFREANNADGANPSRRPMVYVGANDGMLHGFDTRTGAEVFAYVPTAVIENLYKLPAKKYKGGAHQFYVDGTPTVSDVYYSGAWHTVLVGTLRAGGRSMFALDITNPNAVTLLWEKSFDSGDAYVNMGYSFPQPTIARLHTGKWAVVTGNGYGNQAGTGADKASLMILDIQTGEMVKELVVTGDATKANGLSTVKLADNNSDGVADYAYAGDLQGNLWRFDLFPSSVHGTTSGDPFRRGTGGITDSASNADDFVVSYGGRPLYTAQDSRSSGATAQTIMAPPSLVRHPTTLGYLVIFGTGKYFETTDGNVDSTRAQSIYGIWDRKTKGQSTSAPSSALDRSNLVTQTITEEAATNPFGNNPNVQGIRTISQNTIQWYATGATDNSDSSVNKWGWVLDLKIAGSSTLSGEMMINPMATRGTTLLVNTLTPNADPCKEGVDSWVYGLDPTTGGRTRYSVFDMNNDKTIDGNDTYGSSNTVVSGYKKPGAGGFTTNNGEIFTSPGLGSGMMYSSGPTSTGRQSWRVIPEEAR</sequence>
<dbReference type="Pfam" id="PF05567">
    <property type="entry name" value="T4P_PilY1"/>
    <property type="match status" value="1"/>
</dbReference>
<dbReference type="GO" id="GO:0046872">
    <property type="term" value="F:metal ion binding"/>
    <property type="evidence" value="ECO:0007669"/>
    <property type="project" value="UniProtKB-KW"/>
</dbReference>
<keyword evidence="2" id="KW-0106">Calcium</keyword>
<dbReference type="EMBL" id="NJBA01000014">
    <property type="protein sequence ID" value="OWP47555.1"/>
    <property type="molecule type" value="Genomic_DNA"/>
</dbReference>
<dbReference type="InterPro" id="IPR008707">
    <property type="entry name" value="B-propeller_PilY1"/>
</dbReference>
<feature type="region of interest" description="Disordered" evidence="3">
    <location>
        <begin position="453"/>
        <end position="474"/>
    </location>
</feature>
<evidence type="ECO:0000256" key="3">
    <source>
        <dbReference type="SAM" id="MobiDB-lite"/>
    </source>
</evidence>
<feature type="compositionally biased region" description="Polar residues" evidence="3">
    <location>
        <begin position="457"/>
        <end position="471"/>
    </location>
</feature>
<protein>
    <submittedName>
        <fullName evidence="6">Pilus assembly protein PilY</fullName>
    </submittedName>
</protein>
<keyword evidence="4" id="KW-0732">Signal</keyword>
<evidence type="ECO:0000313" key="6">
    <source>
        <dbReference type="EMBL" id="OWP47555.1"/>
    </source>
</evidence>
<proteinExistence type="predicted"/>
<name>A0A246F3E9_PSENT</name>
<feature type="domain" description="PilY1 beta-propeller" evidence="5">
    <location>
        <begin position="762"/>
        <end position="1152"/>
    </location>
</feature>
<evidence type="ECO:0000313" key="7">
    <source>
        <dbReference type="Proteomes" id="UP000198145"/>
    </source>
</evidence>
<feature type="signal peptide" evidence="4">
    <location>
        <begin position="1"/>
        <end position="29"/>
    </location>
</feature>
<evidence type="ECO:0000256" key="2">
    <source>
        <dbReference type="ARBA" id="ARBA00022837"/>
    </source>
</evidence>
<dbReference type="Proteomes" id="UP000198145">
    <property type="component" value="Unassembled WGS sequence"/>
</dbReference>
<evidence type="ECO:0000256" key="1">
    <source>
        <dbReference type="ARBA" id="ARBA00022723"/>
    </source>
</evidence>
<reference evidence="6 7" key="1">
    <citation type="submission" date="2017-06" db="EMBL/GenBank/DDBJ databases">
        <title>Draft genome of Pseudomonas nitroreducens DF05.</title>
        <authorList>
            <person name="Iyer R."/>
        </authorList>
    </citation>
    <scope>NUCLEOTIDE SEQUENCE [LARGE SCALE GENOMIC DNA]</scope>
    <source>
        <strain evidence="6 7">DF05</strain>
    </source>
</reference>
<accession>A0A246F3E9</accession>
<organism evidence="6 7">
    <name type="scientific">Pseudomonas nitroreducens</name>
    <dbReference type="NCBI Taxonomy" id="46680"/>
    <lineage>
        <taxon>Bacteria</taxon>
        <taxon>Pseudomonadati</taxon>
        <taxon>Pseudomonadota</taxon>
        <taxon>Gammaproteobacteria</taxon>
        <taxon>Pseudomonadales</taxon>
        <taxon>Pseudomonadaceae</taxon>
        <taxon>Pseudomonas</taxon>
    </lineage>
</organism>